<comment type="caution">
    <text evidence="1">The sequence shown here is derived from an EMBL/GenBank/DDBJ whole genome shotgun (WGS) entry which is preliminary data.</text>
</comment>
<protein>
    <submittedName>
        <fullName evidence="1">Uncharacterized protein</fullName>
    </submittedName>
</protein>
<evidence type="ECO:0000313" key="2">
    <source>
        <dbReference type="Proteomes" id="UP001229421"/>
    </source>
</evidence>
<dbReference type="EMBL" id="JAUHHV010000005">
    <property type="protein sequence ID" value="KAK1424285.1"/>
    <property type="molecule type" value="Genomic_DNA"/>
</dbReference>
<reference evidence="1" key="1">
    <citation type="journal article" date="2023" name="bioRxiv">
        <title>Improved chromosome-level genome assembly for marigold (Tagetes erecta).</title>
        <authorList>
            <person name="Jiang F."/>
            <person name="Yuan L."/>
            <person name="Wang S."/>
            <person name="Wang H."/>
            <person name="Xu D."/>
            <person name="Wang A."/>
            <person name="Fan W."/>
        </authorList>
    </citation>
    <scope>NUCLEOTIDE SEQUENCE</scope>
    <source>
        <strain evidence="1">WSJ</strain>
        <tissue evidence="1">Leaf</tissue>
    </source>
</reference>
<keyword evidence="2" id="KW-1185">Reference proteome</keyword>
<sequence>MKWYLLDLAILTHDGENGLVWVKKLLLWVELGSTKTRKRVRMGLSRNLVNLERTTTVHLHRTTPTIATPQSTNASASITTTAATNQRLRRQHHQLAPPPQPSTTNTALKFFFKIKRSERSQIVLHPLDLNFPNLSFICFPNQSSCTILYGWFFRVSFQQSAFTKNDASTSSAHIFITCSITRCIWVTKCSRTWFQF</sequence>
<proteinExistence type="predicted"/>
<dbReference type="AlphaFoldDB" id="A0AAD8KRA3"/>
<dbReference type="Proteomes" id="UP001229421">
    <property type="component" value="Unassembled WGS sequence"/>
</dbReference>
<name>A0AAD8KRA3_TARER</name>
<gene>
    <name evidence="1" type="ORF">QVD17_19610</name>
</gene>
<organism evidence="1 2">
    <name type="scientific">Tagetes erecta</name>
    <name type="common">African marigold</name>
    <dbReference type="NCBI Taxonomy" id="13708"/>
    <lineage>
        <taxon>Eukaryota</taxon>
        <taxon>Viridiplantae</taxon>
        <taxon>Streptophyta</taxon>
        <taxon>Embryophyta</taxon>
        <taxon>Tracheophyta</taxon>
        <taxon>Spermatophyta</taxon>
        <taxon>Magnoliopsida</taxon>
        <taxon>eudicotyledons</taxon>
        <taxon>Gunneridae</taxon>
        <taxon>Pentapetalae</taxon>
        <taxon>asterids</taxon>
        <taxon>campanulids</taxon>
        <taxon>Asterales</taxon>
        <taxon>Asteraceae</taxon>
        <taxon>Asteroideae</taxon>
        <taxon>Heliantheae alliance</taxon>
        <taxon>Tageteae</taxon>
        <taxon>Tagetes</taxon>
    </lineage>
</organism>
<accession>A0AAD8KRA3</accession>
<evidence type="ECO:0000313" key="1">
    <source>
        <dbReference type="EMBL" id="KAK1424285.1"/>
    </source>
</evidence>